<comment type="caution">
    <text evidence="1">The sequence shown here is derived from an EMBL/GenBank/DDBJ whole genome shotgun (WGS) entry which is preliminary data.</text>
</comment>
<dbReference type="EMBL" id="QRUP01000004">
    <property type="protein sequence ID" value="RGR75568.1"/>
    <property type="molecule type" value="Genomic_DNA"/>
</dbReference>
<evidence type="ECO:0000313" key="2">
    <source>
        <dbReference type="Proteomes" id="UP000284178"/>
    </source>
</evidence>
<dbReference type="GeneID" id="83014734"/>
<sequence>MQRLHLYQLGPRAYALSRKKEILKRKFQDQIHQIHFAQTRSEALLPIVVNRHNSLIRRKLGDVDQRLQENKAVNLSLAAPKLTHLLIRPGETFSFWHCVGECTAEKGYREGLTISGNHPSSGIGGGMCQMTNLIHWMVLHSSLTITEHHHHGRFDLFPDFGRQVPFGTGTSIVYNYLDYRVENRTSDTFQLVIETNERYLCGELRCDHPQPLKYHIYEQDSGFTWEKDGAYRHNIVRRKAINKASGEVAFDQELIVNHARVMYDPKLIDSALFRESGFWNQKQ</sequence>
<keyword evidence="2" id="KW-1185">Reference proteome</keyword>
<dbReference type="RefSeq" id="WP_117894298.1">
    <property type="nucleotide sequence ID" value="NZ_CABJCV010000004.1"/>
</dbReference>
<reference evidence="1 2" key="1">
    <citation type="submission" date="2018-08" db="EMBL/GenBank/DDBJ databases">
        <title>A genome reference for cultivated species of the human gut microbiota.</title>
        <authorList>
            <person name="Zou Y."/>
            <person name="Xue W."/>
            <person name="Luo G."/>
        </authorList>
    </citation>
    <scope>NUCLEOTIDE SEQUENCE [LARGE SCALE GENOMIC DNA]</scope>
    <source>
        <strain evidence="1 2">AF24-29</strain>
    </source>
</reference>
<name>A0A412G4I2_9FIRM</name>
<dbReference type="PANTHER" id="PTHR35788">
    <property type="entry name" value="EXPORTED PROTEIN-RELATED"/>
    <property type="match status" value="1"/>
</dbReference>
<evidence type="ECO:0000313" key="1">
    <source>
        <dbReference type="EMBL" id="RGR75568.1"/>
    </source>
</evidence>
<protein>
    <submittedName>
        <fullName evidence="1">Vancomycin resistance protein</fullName>
    </submittedName>
</protein>
<dbReference type="PANTHER" id="PTHR35788:SF1">
    <property type="entry name" value="EXPORTED PROTEIN"/>
    <property type="match status" value="1"/>
</dbReference>
<gene>
    <name evidence="1" type="ORF">DWY25_04855</name>
</gene>
<organism evidence="1 2">
    <name type="scientific">Holdemania filiformis</name>
    <dbReference type="NCBI Taxonomy" id="61171"/>
    <lineage>
        <taxon>Bacteria</taxon>
        <taxon>Bacillati</taxon>
        <taxon>Bacillota</taxon>
        <taxon>Erysipelotrichia</taxon>
        <taxon>Erysipelotrichales</taxon>
        <taxon>Erysipelotrichaceae</taxon>
        <taxon>Holdemania</taxon>
    </lineage>
</organism>
<dbReference type="InterPro" id="IPR052913">
    <property type="entry name" value="Glycopeptide_resist_protein"/>
</dbReference>
<dbReference type="Proteomes" id="UP000284178">
    <property type="component" value="Unassembled WGS sequence"/>
</dbReference>
<dbReference type="Pfam" id="PF04294">
    <property type="entry name" value="VanW"/>
    <property type="match status" value="1"/>
</dbReference>
<dbReference type="AlphaFoldDB" id="A0A412G4I2"/>
<dbReference type="InterPro" id="IPR007391">
    <property type="entry name" value="Vancomycin_resist_VanW"/>
</dbReference>
<accession>A0A412G4I2</accession>
<proteinExistence type="predicted"/>